<dbReference type="Proteomes" id="UP001589776">
    <property type="component" value="Unassembled WGS sequence"/>
</dbReference>
<protein>
    <submittedName>
        <fullName evidence="6">ABC transporter substrate-binding protein</fullName>
    </submittedName>
</protein>
<dbReference type="CDD" id="cd13563">
    <property type="entry name" value="PBP2_SsuA_like_6"/>
    <property type="match status" value="1"/>
</dbReference>
<feature type="domain" description="Solute-binding protein family 3/N-terminal" evidence="5">
    <location>
        <begin position="57"/>
        <end position="252"/>
    </location>
</feature>
<dbReference type="PANTHER" id="PTHR30024">
    <property type="entry name" value="ALIPHATIC SULFONATES-BINDING PROTEIN-RELATED"/>
    <property type="match status" value="1"/>
</dbReference>
<dbReference type="InterPro" id="IPR001638">
    <property type="entry name" value="Solute-binding_3/MltF_N"/>
</dbReference>
<reference evidence="6 7" key="1">
    <citation type="submission" date="2024-09" db="EMBL/GenBank/DDBJ databases">
        <authorList>
            <person name="Sun Q."/>
            <person name="Mori K."/>
        </authorList>
    </citation>
    <scope>NUCLEOTIDE SEQUENCE [LARGE SCALE GENOMIC DNA]</scope>
    <source>
        <strain evidence="6 7">CCM 7759</strain>
    </source>
</reference>
<evidence type="ECO:0000256" key="2">
    <source>
        <dbReference type="ARBA" id="ARBA00010742"/>
    </source>
</evidence>
<dbReference type="InterPro" id="IPR010067">
    <property type="entry name" value="ABC_SsuA_sub-bd"/>
</dbReference>
<dbReference type="InterPro" id="IPR015168">
    <property type="entry name" value="SsuA/THI5"/>
</dbReference>
<evidence type="ECO:0000256" key="3">
    <source>
        <dbReference type="ARBA" id="ARBA00022448"/>
    </source>
</evidence>
<dbReference type="RefSeq" id="WP_377468254.1">
    <property type="nucleotide sequence ID" value="NZ_JBHLWN010000014.1"/>
</dbReference>
<name>A0ABV6DF62_9BACL</name>
<keyword evidence="7" id="KW-1185">Reference proteome</keyword>
<dbReference type="SUPFAM" id="SSF53850">
    <property type="entry name" value="Periplasmic binding protein-like II"/>
    <property type="match status" value="1"/>
</dbReference>
<dbReference type="PROSITE" id="PS51257">
    <property type="entry name" value="PROKAR_LIPOPROTEIN"/>
    <property type="match status" value="1"/>
</dbReference>
<dbReference type="Pfam" id="PF09084">
    <property type="entry name" value="NMT1"/>
    <property type="match status" value="1"/>
</dbReference>
<keyword evidence="3" id="KW-0813">Transport</keyword>
<dbReference type="Gene3D" id="3.40.190.10">
    <property type="entry name" value="Periplasmic binding protein-like II"/>
    <property type="match status" value="2"/>
</dbReference>
<comment type="caution">
    <text evidence="6">The sequence shown here is derived from an EMBL/GenBank/DDBJ whole genome shotgun (WGS) entry which is preliminary data.</text>
</comment>
<organism evidence="6 7">
    <name type="scientific">Paenibacillus chartarius</name>
    <dbReference type="NCBI Taxonomy" id="747481"/>
    <lineage>
        <taxon>Bacteria</taxon>
        <taxon>Bacillati</taxon>
        <taxon>Bacillota</taxon>
        <taxon>Bacilli</taxon>
        <taxon>Bacillales</taxon>
        <taxon>Paenibacillaceae</taxon>
        <taxon>Paenibacillus</taxon>
    </lineage>
</organism>
<dbReference type="SMART" id="SM00062">
    <property type="entry name" value="PBPb"/>
    <property type="match status" value="1"/>
</dbReference>
<evidence type="ECO:0000256" key="4">
    <source>
        <dbReference type="ARBA" id="ARBA00022729"/>
    </source>
</evidence>
<accession>A0ABV6DF62</accession>
<dbReference type="NCBIfam" id="TIGR01728">
    <property type="entry name" value="SsuA_fam"/>
    <property type="match status" value="1"/>
</dbReference>
<evidence type="ECO:0000256" key="1">
    <source>
        <dbReference type="ARBA" id="ARBA00004418"/>
    </source>
</evidence>
<dbReference type="EMBL" id="JBHLWN010000014">
    <property type="protein sequence ID" value="MFC0211288.1"/>
    <property type="molecule type" value="Genomic_DNA"/>
</dbReference>
<dbReference type="PANTHER" id="PTHR30024:SF47">
    <property type="entry name" value="TAURINE-BINDING PERIPLASMIC PROTEIN"/>
    <property type="match status" value="1"/>
</dbReference>
<keyword evidence="4" id="KW-0732">Signal</keyword>
<evidence type="ECO:0000259" key="5">
    <source>
        <dbReference type="SMART" id="SM00062"/>
    </source>
</evidence>
<gene>
    <name evidence="6" type="ORF">ACFFK0_02290</name>
</gene>
<comment type="subcellular location">
    <subcellularLocation>
        <location evidence="1">Periplasm</location>
    </subcellularLocation>
</comment>
<evidence type="ECO:0000313" key="7">
    <source>
        <dbReference type="Proteomes" id="UP001589776"/>
    </source>
</evidence>
<sequence>MKRTKWVPIVLAAAVMAVVVLGGCGRNAATSSAGASSGSGSNEPIKLALSPWPGWFVWYLVKEKGFFEKEGVKVDLVWFPVYSDSLSALAAGKVDANSQTLSDTIAPASKGIKLKAVLVNDNSNGGDGIVVKPGISSLQELKGKKVATELGTVDHLLMLTGLQKAGLKESDVNFTNMAVNDAGPAFISGNLDAAVLWEPFLSKALEEGKGKLLFSSADTPGLIPDLLVFKEDVAKNRPEDVKKIIKAWFAALDYWKANPEESLAIMAKAAETPVEDYKKGVGSVKIFSLDDNIKAFGKQQDLTSLSYTGQKTAEFLKSVDMISKLPDLSNVIDGHFVEEVAKETSGGGK</sequence>
<proteinExistence type="inferred from homology"/>
<evidence type="ECO:0000313" key="6">
    <source>
        <dbReference type="EMBL" id="MFC0211288.1"/>
    </source>
</evidence>
<comment type="similarity">
    <text evidence="2">Belongs to the bacterial solute-binding protein SsuA/TauA family.</text>
</comment>